<dbReference type="InterPro" id="IPR023485">
    <property type="entry name" value="Ptyr_pPase"/>
</dbReference>
<dbReference type="Gene3D" id="3.40.50.2300">
    <property type="match status" value="1"/>
</dbReference>
<evidence type="ECO:0000256" key="1">
    <source>
        <dbReference type="ARBA" id="ARBA00011063"/>
    </source>
</evidence>
<feature type="domain" description="Phosphotyrosine protein phosphatase I" evidence="6">
    <location>
        <begin position="2"/>
        <end position="151"/>
    </location>
</feature>
<comment type="caution">
    <text evidence="7">The sequence shown here is derived from an EMBL/GenBank/DDBJ whole genome shotgun (WGS) entry which is preliminary data.</text>
</comment>
<keyword evidence="4" id="KW-0904">Protein phosphatase</keyword>
<dbReference type="EC" id="3.1.3.48" evidence="2"/>
<protein>
    <recommendedName>
        <fullName evidence="2">protein-tyrosine-phosphatase</fullName>
        <ecNumber evidence="2">3.1.3.48</ecNumber>
    </recommendedName>
</protein>
<dbReference type="RefSeq" id="WP_202244273.1">
    <property type="nucleotide sequence ID" value="NZ_JAESIY010000005.1"/>
</dbReference>
<dbReference type="PRINTS" id="PR00719">
    <property type="entry name" value="LMWPTPASE"/>
</dbReference>
<reference evidence="7" key="1">
    <citation type="submission" date="2021-01" db="EMBL/GenBank/DDBJ databases">
        <title>Fulvivirga kasyanovii gen. nov., sp nov., a novel member of the phylum Bacteroidetes isolated from seawater in a mussel farm.</title>
        <authorList>
            <person name="Zhao L.-H."/>
            <person name="Wang Z.-J."/>
        </authorList>
    </citation>
    <scope>NUCLEOTIDE SEQUENCE</scope>
    <source>
        <strain evidence="7">2943</strain>
    </source>
</reference>
<dbReference type="CDD" id="cd16343">
    <property type="entry name" value="LMWPTP"/>
    <property type="match status" value="1"/>
</dbReference>
<evidence type="ECO:0000256" key="3">
    <source>
        <dbReference type="ARBA" id="ARBA00022801"/>
    </source>
</evidence>
<dbReference type="SUPFAM" id="SSF52788">
    <property type="entry name" value="Phosphotyrosine protein phosphatases I"/>
    <property type="match status" value="1"/>
</dbReference>
<evidence type="ECO:0000259" key="6">
    <source>
        <dbReference type="SMART" id="SM00226"/>
    </source>
</evidence>
<evidence type="ECO:0000256" key="4">
    <source>
        <dbReference type="ARBA" id="ARBA00022912"/>
    </source>
</evidence>
<dbReference type="GO" id="GO:0004725">
    <property type="term" value="F:protein tyrosine phosphatase activity"/>
    <property type="evidence" value="ECO:0007669"/>
    <property type="project" value="UniProtKB-EC"/>
</dbReference>
<evidence type="ECO:0000256" key="2">
    <source>
        <dbReference type="ARBA" id="ARBA00013064"/>
    </source>
</evidence>
<dbReference type="Pfam" id="PF01451">
    <property type="entry name" value="LMWPc"/>
    <property type="match status" value="1"/>
</dbReference>
<organism evidence="7 8">
    <name type="scientific">Fulvivirga sediminis</name>
    <dbReference type="NCBI Taxonomy" id="2803949"/>
    <lineage>
        <taxon>Bacteria</taxon>
        <taxon>Pseudomonadati</taxon>
        <taxon>Bacteroidota</taxon>
        <taxon>Cytophagia</taxon>
        <taxon>Cytophagales</taxon>
        <taxon>Fulvivirgaceae</taxon>
        <taxon>Fulvivirga</taxon>
    </lineage>
</organism>
<dbReference type="PANTHER" id="PTHR11717">
    <property type="entry name" value="LOW MOLECULAR WEIGHT PROTEIN TYROSINE PHOSPHATASE"/>
    <property type="match status" value="1"/>
</dbReference>
<evidence type="ECO:0000313" key="7">
    <source>
        <dbReference type="EMBL" id="MBL3656478.1"/>
    </source>
</evidence>
<proteinExistence type="inferred from homology"/>
<comment type="similarity">
    <text evidence="1">Belongs to the low molecular weight phosphotyrosine protein phosphatase family.</text>
</comment>
<dbReference type="Proteomes" id="UP000659388">
    <property type="component" value="Unassembled WGS sequence"/>
</dbReference>
<feature type="active site" description="Proton donor" evidence="5">
    <location>
        <position position="125"/>
    </location>
</feature>
<feature type="active site" evidence="5">
    <location>
        <position position="14"/>
    </location>
</feature>
<keyword evidence="3" id="KW-0378">Hydrolase</keyword>
<keyword evidence="8" id="KW-1185">Reference proteome</keyword>
<dbReference type="InterPro" id="IPR050438">
    <property type="entry name" value="LMW_PTPase"/>
</dbReference>
<accession>A0A937F9M8</accession>
<evidence type="ECO:0000313" key="8">
    <source>
        <dbReference type="Proteomes" id="UP000659388"/>
    </source>
</evidence>
<dbReference type="SMART" id="SM00226">
    <property type="entry name" value="LMWPc"/>
    <property type="match status" value="1"/>
</dbReference>
<dbReference type="InterPro" id="IPR017867">
    <property type="entry name" value="Tyr_phospatase_low_mol_wt"/>
</dbReference>
<gene>
    <name evidence="7" type="ORF">JL102_10075</name>
</gene>
<dbReference type="PANTHER" id="PTHR11717:SF7">
    <property type="entry name" value="LOW MOLECULAR WEIGHT PHOSPHOTYROSINE PROTEIN PHOSPHATASE"/>
    <property type="match status" value="1"/>
</dbReference>
<name>A0A937F9M8_9BACT</name>
<dbReference type="InterPro" id="IPR036196">
    <property type="entry name" value="Ptyr_pPase_sf"/>
</dbReference>
<evidence type="ECO:0000256" key="5">
    <source>
        <dbReference type="PIRSR" id="PIRSR617867-1"/>
    </source>
</evidence>
<dbReference type="AlphaFoldDB" id="A0A937F9M8"/>
<dbReference type="EMBL" id="JAESIY010000005">
    <property type="protein sequence ID" value="MBL3656478.1"/>
    <property type="molecule type" value="Genomic_DNA"/>
</dbReference>
<feature type="active site" description="Nucleophile" evidence="5">
    <location>
        <position position="8"/>
    </location>
</feature>
<sequence>MINVLFVCLGNICRSPLAEGIFSDKIKKRGIADLFNVDSCGTSQYHIGEQPDPRTVANAKENGIILDHEARQFSKVDFKTFDYIVTMDKANHEVIERHDQNQHYVDKFYLMRDFDADFNGEDVPDPYFGGEAGFQHVFEIVDRSVESFLEFLIDKHDITASTSRVD</sequence>